<accession>A0A1H8CUN0</accession>
<keyword evidence="3" id="KW-1185">Reference proteome</keyword>
<gene>
    <name evidence="2" type="ORF">SAMN05216180_2338</name>
</gene>
<organism evidence="2 3">
    <name type="scientific">Hydrogenoanaerobacterium saccharovorans</name>
    <dbReference type="NCBI Taxonomy" id="474960"/>
    <lineage>
        <taxon>Bacteria</taxon>
        <taxon>Bacillati</taxon>
        <taxon>Bacillota</taxon>
        <taxon>Clostridia</taxon>
        <taxon>Eubacteriales</taxon>
        <taxon>Oscillospiraceae</taxon>
        <taxon>Hydrogenoanaerobacterium</taxon>
    </lineage>
</organism>
<evidence type="ECO:0000256" key="1">
    <source>
        <dbReference type="SAM" id="MobiDB-lite"/>
    </source>
</evidence>
<reference evidence="2 3" key="1">
    <citation type="submission" date="2016-10" db="EMBL/GenBank/DDBJ databases">
        <authorList>
            <person name="de Groot N.N."/>
        </authorList>
    </citation>
    <scope>NUCLEOTIDE SEQUENCE [LARGE SCALE GENOMIC DNA]</scope>
    <source>
        <strain evidence="2 3">CGMCC 1.5070</strain>
    </source>
</reference>
<evidence type="ECO:0008006" key="4">
    <source>
        <dbReference type="Google" id="ProtNLM"/>
    </source>
</evidence>
<feature type="region of interest" description="Disordered" evidence="1">
    <location>
        <begin position="1"/>
        <end position="20"/>
    </location>
</feature>
<name>A0A1H8CUN0_9FIRM</name>
<dbReference type="RefSeq" id="WP_092755338.1">
    <property type="nucleotide sequence ID" value="NZ_FOCG01000002.1"/>
</dbReference>
<dbReference type="STRING" id="474960.SAMN05216180_2338"/>
<proteinExistence type="predicted"/>
<dbReference type="EMBL" id="FOCG01000002">
    <property type="protein sequence ID" value="SEM98582.1"/>
    <property type="molecule type" value="Genomic_DNA"/>
</dbReference>
<sequence>MIGKTATAGKSGNRTQTENAMMGAINQNKPVIVRVDKGGSHYFVVCGYYITTEGSVTIYIRDPEGDYGRTTLSDYYRDSSILSFVIIG</sequence>
<protein>
    <recommendedName>
        <fullName evidence="4">Peptidase_C39 like family protein</fullName>
    </recommendedName>
</protein>
<dbReference type="Proteomes" id="UP000199158">
    <property type="component" value="Unassembled WGS sequence"/>
</dbReference>
<evidence type="ECO:0000313" key="2">
    <source>
        <dbReference type="EMBL" id="SEM98582.1"/>
    </source>
</evidence>
<feature type="compositionally biased region" description="Polar residues" evidence="1">
    <location>
        <begin position="8"/>
        <end position="20"/>
    </location>
</feature>
<evidence type="ECO:0000313" key="3">
    <source>
        <dbReference type="Proteomes" id="UP000199158"/>
    </source>
</evidence>
<dbReference type="AlphaFoldDB" id="A0A1H8CUN0"/>
<dbReference type="Gene3D" id="3.90.70.10">
    <property type="entry name" value="Cysteine proteinases"/>
    <property type="match status" value="1"/>
</dbReference>